<reference evidence="4" key="2">
    <citation type="submission" date="2021-04" db="EMBL/GenBank/DDBJ databases">
        <authorList>
            <person name="Gilroy R."/>
        </authorList>
    </citation>
    <scope>NUCLEOTIDE SEQUENCE</scope>
    <source>
        <strain evidence="4">CHK169-4300</strain>
    </source>
</reference>
<keyword evidence="2" id="KW-0012">Acyltransferase</keyword>
<dbReference type="InterPro" id="IPR051556">
    <property type="entry name" value="N-term/lysine_N-AcTrnsfr"/>
</dbReference>
<gene>
    <name evidence="4" type="primary">rimI</name>
    <name evidence="4" type="ORF">H9808_09105</name>
</gene>
<dbReference type="SUPFAM" id="SSF55729">
    <property type="entry name" value="Acyl-CoA N-acyltransferases (Nat)"/>
    <property type="match status" value="1"/>
</dbReference>
<dbReference type="GO" id="GO:0005840">
    <property type="term" value="C:ribosome"/>
    <property type="evidence" value="ECO:0007669"/>
    <property type="project" value="UniProtKB-KW"/>
</dbReference>
<evidence type="ECO:0000313" key="5">
    <source>
        <dbReference type="Proteomes" id="UP000824106"/>
    </source>
</evidence>
<evidence type="ECO:0000313" key="4">
    <source>
        <dbReference type="EMBL" id="HIZ71902.1"/>
    </source>
</evidence>
<dbReference type="PANTHER" id="PTHR42919:SF8">
    <property type="entry name" value="N-ALPHA-ACETYLTRANSFERASE 50"/>
    <property type="match status" value="1"/>
</dbReference>
<reference evidence="4" key="1">
    <citation type="journal article" date="2021" name="PeerJ">
        <title>Extensive microbial diversity within the chicken gut microbiome revealed by metagenomics and culture.</title>
        <authorList>
            <person name="Gilroy R."/>
            <person name="Ravi A."/>
            <person name="Getino M."/>
            <person name="Pursley I."/>
            <person name="Horton D.L."/>
            <person name="Alikhan N.F."/>
            <person name="Baker D."/>
            <person name="Gharbi K."/>
            <person name="Hall N."/>
            <person name="Watson M."/>
            <person name="Adriaenssens E.M."/>
            <person name="Foster-Nyarko E."/>
            <person name="Jarju S."/>
            <person name="Secka A."/>
            <person name="Antonio M."/>
            <person name="Oren A."/>
            <person name="Chaudhuri R.R."/>
            <person name="La Ragione R."/>
            <person name="Hildebrand F."/>
            <person name="Pallen M.J."/>
        </authorList>
    </citation>
    <scope>NUCLEOTIDE SEQUENCE</scope>
    <source>
        <strain evidence="4">CHK169-4300</strain>
    </source>
</reference>
<keyword evidence="4" id="KW-0687">Ribonucleoprotein</keyword>
<comment type="caution">
    <text evidence="4">The sequence shown here is derived from an EMBL/GenBank/DDBJ whole genome shotgun (WGS) entry which is preliminary data.</text>
</comment>
<organism evidence="4 5">
    <name type="scientific">Candidatus Atopostipes pullistercoris</name>
    <dbReference type="NCBI Taxonomy" id="2838467"/>
    <lineage>
        <taxon>Bacteria</taxon>
        <taxon>Bacillati</taxon>
        <taxon>Bacillota</taxon>
        <taxon>Bacilli</taxon>
        <taxon>Lactobacillales</taxon>
        <taxon>Carnobacteriaceae</taxon>
        <taxon>Atopostipes</taxon>
    </lineage>
</organism>
<keyword evidence="4" id="KW-0689">Ribosomal protein</keyword>
<dbReference type="EMBL" id="DXAZ01000157">
    <property type="protein sequence ID" value="HIZ71902.1"/>
    <property type="molecule type" value="Genomic_DNA"/>
</dbReference>
<dbReference type="Gene3D" id="3.40.630.30">
    <property type="match status" value="1"/>
</dbReference>
<name>A0A9D2JZ21_9LACT</name>
<dbReference type="InterPro" id="IPR000182">
    <property type="entry name" value="GNAT_dom"/>
</dbReference>
<dbReference type="Pfam" id="PF00583">
    <property type="entry name" value="Acetyltransf_1"/>
    <property type="match status" value="1"/>
</dbReference>
<evidence type="ECO:0000256" key="2">
    <source>
        <dbReference type="ARBA" id="ARBA00023315"/>
    </source>
</evidence>
<dbReference type="GO" id="GO:0008080">
    <property type="term" value="F:N-acetyltransferase activity"/>
    <property type="evidence" value="ECO:0007669"/>
    <property type="project" value="InterPro"/>
</dbReference>
<evidence type="ECO:0000259" key="3">
    <source>
        <dbReference type="PROSITE" id="PS51186"/>
    </source>
</evidence>
<evidence type="ECO:0000256" key="1">
    <source>
        <dbReference type="ARBA" id="ARBA00022679"/>
    </source>
</evidence>
<accession>A0A9D2JZ21</accession>
<dbReference type="CDD" id="cd04301">
    <property type="entry name" value="NAT_SF"/>
    <property type="match status" value="1"/>
</dbReference>
<dbReference type="InterPro" id="IPR006464">
    <property type="entry name" value="AcTrfase_RimI/Ard1"/>
</dbReference>
<dbReference type="PROSITE" id="PS51186">
    <property type="entry name" value="GNAT"/>
    <property type="match status" value="1"/>
</dbReference>
<dbReference type="AlphaFoldDB" id="A0A9D2JZ21"/>
<dbReference type="PANTHER" id="PTHR42919">
    <property type="entry name" value="N-ALPHA-ACETYLTRANSFERASE"/>
    <property type="match status" value="1"/>
</dbReference>
<proteinExistence type="predicted"/>
<sequence>MSTYKSNNFINISKISSDENRKDMAETLFKTATAGFKNGSPWEVRDFYHTLEAENVVVFTANIQTDSKEKTIGLLIASVALSEVDIYMIVVDEDYKQTQVAYSLFEHLIEYGRKHEVESLYLEVRTSNVPAIGLYKKLGFEKVGLRKAYYSSPIEDAIVMQLKI</sequence>
<dbReference type="Proteomes" id="UP000824106">
    <property type="component" value="Unassembled WGS sequence"/>
</dbReference>
<dbReference type="NCBIfam" id="TIGR01575">
    <property type="entry name" value="rimI"/>
    <property type="match status" value="1"/>
</dbReference>
<dbReference type="InterPro" id="IPR016181">
    <property type="entry name" value="Acyl_CoA_acyltransferase"/>
</dbReference>
<protein>
    <submittedName>
        <fullName evidence="4">Ribosomal protein S18-alanine N-acetyltransferase</fullName>
    </submittedName>
</protein>
<keyword evidence="1" id="KW-0808">Transferase</keyword>
<feature type="domain" description="N-acetyltransferase" evidence="3">
    <location>
        <begin position="10"/>
        <end position="164"/>
    </location>
</feature>